<comment type="caution">
    <text evidence="11">The sequence shown here is derived from an EMBL/GenBank/DDBJ whole genome shotgun (WGS) entry which is preliminary data.</text>
</comment>
<dbReference type="InterPro" id="IPR004137">
    <property type="entry name" value="HCP/CODH"/>
</dbReference>
<dbReference type="EC" id="1.2.7.4" evidence="2"/>
<accession>A0A7V6CDG2</accession>
<dbReference type="GO" id="GO:0051539">
    <property type="term" value="F:4 iron, 4 sulfur cluster binding"/>
    <property type="evidence" value="ECO:0007669"/>
    <property type="project" value="UniProtKB-KW"/>
</dbReference>
<evidence type="ECO:0000256" key="6">
    <source>
        <dbReference type="ARBA" id="ARBA00023002"/>
    </source>
</evidence>
<organism evidence="11">
    <name type="scientific">Thermodesulfobacterium geofontis</name>
    <dbReference type="NCBI Taxonomy" id="1295609"/>
    <lineage>
        <taxon>Bacteria</taxon>
        <taxon>Pseudomonadati</taxon>
        <taxon>Thermodesulfobacteriota</taxon>
        <taxon>Thermodesulfobacteria</taxon>
        <taxon>Thermodesulfobacteriales</taxon>
        <taxon>Thermodesulfobacteriaceae</taxon>
        <taxon>Thermodesulfobacterium</taxon>
    </lineage>
</organism>
<evidence type="ECO:0000256" key="7">
    <source>
        <dbReference type="ARBA" id="ARBA00023004"/>
    </source>
</evidence>
<evidence type="ECO:0000256" key="2">
    <source>
        <dbReference type="ARBA" id="ARBA00012819"/>
    </source>
</evidence>
<keyword evidence="7" id="KW-0408">Iron</keyword>
<keyword evidence="6 11" id="KW-0560">Oxidoreductase</keyword>
<dbReference type="GO" id="GO:0043885">
    <property type="term" value="F:anaerobic carbon-monoxide dehydrogenase activity"/>
    <property type="evidence" value="ECO:0007669"/>
    <property type="project" value="UniProtKB-EC"/>
</dbReference>
<dbReference type="PANTHER" id="PTHR30109">
    <property type="entry name" value="HYDROXYLAMINE REDUCTASE"/>
    <property type="match status" value="1"/>
</dbReference>
<evidence type="ECO:0000256" key="3">
    <source>
        <dbReference type="ARBA" id="ARBA00022485"/>
    </source>
</evidence>
<dbReference type="GO" id="GO:0006091">
    <property type="term" value="P:generation of precursor metabolites and energy"/>
    <property type="evidence" value="ECO:0007669"/>
    <property type="project" value="InterPro"/>
</dbReference>
<proteinExistence type="predicted"/>
<comment type="cofactor">
    <cofactor evidence="1">
        <name>[4Fe-4S] cluster</name>
        <dbReference type="ChEBI" id="CHEBI:49883"/>
    </cofactor>
</comment>
<dbReference type="GO" id="GO:0042542">
    <property type="term" value="P:response to hydrogen peroxide"/>
    <property type="evidence" value="ECO:0007669"/>
    <property type="project" value="TreeGrafter"/>
</dbReference>
<dbReference type="AlphaFoldDB" id="A0A7V6CDG2"/>
<dbReference type="Pfam" id="PF03063">
    <property type="entry name" value="Prismane"/>
    <property type="match status" value="1"/>
</dbReference>
<dbReference type="Gene3D" id="1.20.1270.30">
    <property type="match status" value="1"/>
</dbReference>
<keyword evidence="10" id="KW-0175">Coiled coil</keyword>
<sequence>MSEKSSEEKLKEIFLNLKTGIKALKSGMELLESGVKKLEEKVLGLTKEFKKVEIKIEKIEKEKEPEKIEILEKIYKRPLEEITFELSNKTLEKIYEKIHKERPDLYTIPKGIEKRGSAEIGKEETLCILCNLGPCEIVKGKEELKGICGADASVVSAKNFARLIAEGASTNLEHARRLTEIFKGIATKEIPLEIRDKKKLKLFAHSLGINLELSEEKILDEVAKKIFQMFSQQEGELILVVRATQNLIEKWRKYKVIPRGIEREILELFYKTSTVVDHYYKNILLSAVRCSLSDGWGSSLIATELQDILLGTPKPVKSFVNIGENVIFKDMVNVIVHGQDPIMADLLIKASFDSEIVELTKKVGAQGINILGLCDTGNEILMRKGVPSAGTFIHQEAVIATGAIEAMVLDGECVAPNIVQMANQFHTAIITTYPLSMMEGAIYVEFNKSYPLESAKEILKIAISKYKERKNSEINIPGNAVEVISGFSLEALMYIMGGRFRASLELLKENLINGKILGITVITGCDYSGTKENIEVELTKELIANNVLVLTTGCSAIKLGMAGLLTQEAVKLAGEGLREVVEGIGCPPVLHMGSFVDNSRILLTLTEIINTGGLGKDICDLPVVVCIPQWISKKAISIGMYFSASGLQVVFGSDFPFIGGKKTAYFLFDEIENYFGGSFRIASKVSDFVNIVMDRIWQKRKELGIDKPKPRILYDMAMRRALDEKMYIPSMHKLGFFKEK</sequence>
<gene>
    <name evidence="11" type="primary">cooS</name>
    <name evidence="11" type="ORF">ENM15_01405</name>
</gene>
<dbReference type="InterPro" id="IPR011254">
    <property type="entry name" value="Prismane-like_sf"/>
</dbReference>
<dbReference type="InterPro" id="IPR016099">
    <property type="entry name" value="Prismane-like_a/b-sand"/>
</dbReference>
<comment type="catalytic activity">
    <reaction evidence="9">
        <text>CO + 2 oxidized [2Fe-2S]-[ferredoxin] + H2O = 2 reduced [2Fe-2S]-[ferredoxin] + CO2 + 2 H(+)</text>
        <dbReference type="Rhea" id="RHEA:21040"/>
        <dbReference type="Rhea" id="RHEA-COMP:10000"/>
        <dbReference type="Rhea" id="RHEA-COMP:10001"/>
        <dbReference type="ChEBI" id="CHEBI:15377"/>
        <dbReference type="ChEBI" id="CHEBI:15378"/>
        <dbReference type="ChEBI" id="CHEBI:16526"/>
        <dbReference type="ChEBI" id="CHEBI:17245"/>
        <dbReference type="ChEBI" id="CHEBI:33737"/>
        <dbReference type="ChEBI" id="CHEBI:33738"/>
        <dbReference type="EC" id="1.2.7.4"/>
    </reaction>
</comment>
<dbReference type="EMBL" id="DRWR01000026">
    <property type="protein sequence ID" value="HHQ15466.1"/>
    <property type="molecule type" value="Genomic_DNA"/>
</dbReference>
<dbReference type="NCBIfam" id="TIGR01702">
    <property type="entry name" value="CO_DH_cata"/>
    <property type="match status" value="1"/>
</dbReference>
<dbReference type="InterPro" id="IPR010047">
    <property type="entry name" value="CODH"/>
</dbReference>
<dbReference type="InterPro" id="IPR016101">
    <property type="entry name" value="CO_DH_a-bundle"/>
</dbReference>
<protein>
    <recommendedName>
        <fullName evidence="2">anaerobic carbon-monoxide dehydrogenase</fullName>
        <ecNumber evidence="2">1.2.7.4</ecNumber>
    </recommendedName>
</protein>
<feature type="coiled-coil region" evidence="10">
    <location>
        <begin position="21"/>
        <end position="62"/>
    </location>
</feature>
<dbReference type="Gene3D" id="3.40.50.2030">
    <property type="match status" value="2"/>
</dbReference>
<evidence type="ECO:0000256" key="10">
    <source>
        <dbReference type="SAM" id="Coils"/>
    </source>
</evidence>
<keyword evidence="4" id="KW-0533">Nickel</keyword>
<evidence type="ECO:0000256" key="1">
    <source>
        <dbReference type="ARBA" id="ARBA00001966"/>
    </source>
</evidence>
<keyword evidence="3" id="KW-0004">4Fe-4S</keyword>
<evidence type="ECO:0000256" key="5">
    <source>
        <dbReference type="ARBA" id="ARBA00022723"/>
    </source>
</evidence>
<dbReference type="GO" id="GO:0016151">
    <property type="term" value="F:nickel cation binding"/>
    <property type="evidence" value="ECO:0007669"/>
    <property type="project" value="InterPro"/>
</dbReference>
<dbReference type="SUPFAM" id="SSF56821">
    <property type="entry name" value="Prismane protein-like"/>
    <property type="match status" value="1"/>
</dbReference>
<dbReference type="GO" id="GO:0004601">
    <property type="term" value="F:peroxidase activity"/>
    <property type="evidence" value="ECO:0007669"/>
    <property type="project" value="TreeGrafter"/>
</dbReference>
<evidence type="ECO:0000313" key="11">
    <source>
        <dbReference type="EMBL" id="HHQ15466.1"/>
    </source>
</evidence>
<evidence type="ECO:0000256" key="9">
    <source>
        <dbReference type="ARBA" id="ARBA00048733"/>
    </source>
</evidence>
<name>A0A7V6CDG2_9BACT</name>
<evidence type="ECO:0000256" key="8">
    <source>
        <dbReference type="ARBA" id="ARBA00023014"/>
    </source>
</evidence>
<reference evidence="11" key="1">
    <citation type="journal article" date="2020" name="mSystems">
        <title>Genome- and Community-Level Interaction Insights into Carbon Utilization and Element Cycling Functions of Hydrothermarchaeota in Hydrothermal Sediment.</title>
        <authorList>
            <person name="Zhou Z."/>
            <person name="Liu Y."/>
            <person name="Xu W."/>
            <person name="Pan J."/>
            <person name="Luo Z.H."/>
            <person name="Li M."/>
        </authorList>
    </citation>
    <scope>NUCLEOTIDE SEQUENCE [LARGE SCALE GENOMIC DNA]</scope>
    <source>
        <strain evidence="11">SpSt-106</strain>
    </source>
</reference>
<keyword evidence="8" id="KW-0411">Iron-sulfur</keyword>
<dbReference type="GO" id="GO:0050418">
    <property type="term" value="F:hydroxylamine reductase activity"/>
    <property type="evidence" value="ECO:0007669"/>
    <property type="project" value="TreeGrafter"/>
</dbReference>
<dbReference type="PANTHER" id="PTHR30109:SF6">
    <property type="entry name" value="ACETYL-COA DECARBONYLASE_SYNTHASE COMPLEX SUBUNIT ALPHA"/>
    <property type="match status" value="1"/>
</dbReference>
<keyword evidence="5" id="KW-0479">Metal-binding</keyword>
<evidence type="ECO:0000256" key="4">
    <source>
        <dbReference type="ARBA" id="ARBA00022596"/>
    </source>
</evidence>